<dbReference type="InterPro" id="IPR018389">
    <property type="entry name" value="DctP_fam"/>
</dbReference>
<dbReference type="EMBL" id="JACOPO010000002">
    <property type="protein sequence ID" value="MBC5722150.1"/>
    <property type="molecule type" value="Genomic_DNA"/>
</dbReference>
<dbReference type="Gene3D" id="3.40.190.170">
    <property type="entry name" value="Bacterial extracellular solute-binding protein, family 7"/>
    <property type="match status" value="1"/>
</dbReference>
<dbReference type="GO" id="GO:0030288">
    <property type="term" value="C:outer membrane-bounded periplasmic space"/>
    <property type="evidence" value="ECO:0007669"/>
    <property type="project" value="InterPro"/>
</dbReference>
<dbReference type="RefSeq" id="WP_186852385.1">
    <property type="nucleotide sequence ID" value="NZ_JACOPO010000002.1"/>
</dbReference>
<feature type="compositionally biased region" description="Low complexity" evidence="4">
    <location>
        <begin position="20"/>
        <end position="35"/>
    </location>
</feature>
<feature type="region of interest" description="Disordered" evidence="4">
    <location>
        <begin position="20"/>
        <end position="40"/>
    </location>
</feature>
<dbReference type="Pfam" id="PF03480">
    <property type="entry name" value="DctP"/>
    <property type="match status" value="1"/>
</dbReference>
<dbReference type="AlphaFoldDB" id="A0A8J6M2P2"/>
<dbReference type="PANTHER" id="PTHR33376">
    <property type="match status" value="1"/>
</dbReference>
<dbReference type="PIRSF" id="PIRSF006470">
    <property type="entry name" value="DctB"/>
    <property type="match status" value="1"/>
</dbReference>
<keyword evidence="2" id="KW-0813">Transport</keyword>
<feature type="signal peptide" evidence="5">
    <location>
        <begin position="1"/>
        <end position="21"/>
    </location>
</feature>
<dbReference type="NCBIfam" id="TIGR00787">
    <property type="entry name" value="dctP"/>
    <property type="match status" value="1"/>
</dbReference>
<evidence type="ECO:0000256" key="1">
    <source>
        <dbReference type="ARBA" id="ARBA00009023"/>
    </source>
</evidence>
<dbReference type="InterPro" id="IPR038404">
    <property type="entry name" value="TRAP_DctP_sf"/>
</dbReference>
<feature type="chain" id="PRO_5039466796" evidence="5">
    <location>
        <begin position="22"/>
        <end position="349"/>
    </location>
</feature>
<accession>A0A8J6M2P2</accession>
<keyword evidence="7" id="KW-1185">Reference proteome</keyword>
<evidence type="ECO:0000313" key="6">
    <source>
        <dbReference type="EMBL" id="MBC5722150.1"/>
    </source>
</evidence>
<evidence type="ECO:0000313" key="7">
    <source>
        <dbReference type="Proteomes" id="UP000628736"/>
    </source>
</evidence>
<organism evidence="6 7">
    <name type="scientific">Flintibacter hominis</name>
    <dbReference type="NCBI Taxonomy" id="2763048"/>
    <lineage>
        <taxon>Bacteria</taxon>
        <taxon>Bacillati</taxon>
        <taxon>Bacillota</taxon>
        <taxon>Clostridia</taxon>
        <taxon>Eubacteriales</taxon>
        <taxon>Flintibacter</taxon>
    </lineage>
</organism>
<comment type="similarity">
    <text evidence="1">Belongs to the bacterial solute-binding protein 7 family.</text>
</comment>
<dbReference type="Proteomes" id="UP000628736">
    <property type="component" value="Unassembled WGS sequence"/>
</dbReference>
<evidence type="ECO:0000256" key="2">
    <source>
        <dbReference type="ARBA" id="ARBA00022448"/>
    </source>
</evidence>
<comment type="caution">
    <text evidence="6">The sequence shown here is derived from an EMBL/GenBank/DDBJ whole genome shotgun (WGS) entry which is preliminary data.</text>
</comment>
<dbReference type="PROSITE" id="PS51257">
    <property type="entry name" value="PROKAR_LIPOPROTEIN"/>
    <property type="match status" value="1"/>
</dbReference>
<name>A0A8J6M2P2_9FIRM</name>
<proteinExistence type="inferred from homology"/>
<evidence type="ECO:0000256" key="3">
    <source>
        <dbReference type="ARBA" id="ARBA00022729"/>
    </source>
</evidence>
<protein>
    <submittedName>
        <fullName evidence="6">TRAP transporter substrate-binding protein</fullName>
    </submittedName>
</protein>
<evidence type="ECO:0000256" key="5">
    <source>
        <dbReference type="SAM" id="SignalP"/>
    </source>
</evidence>
<dbReference type="PANTHER" id="PTHR33376:SF7">
    <property type="entry name" value="C4-DICARBOXYLATE-BINDING PROTEIN DCTB"/>
    <property type="match status" value="1"/>
</dbReference>
<keyword evidence="3 5" id="KW-0732">Signal</keyword>
<gene>
    <name evidence="6" type="ORF">H8S11_04885</name>
</gene>
<evidence type="ECO:0000256" key="4">
    <source>
        <dbReference type="SAM" id="MobiDB-lite"/>
    </source>
</evidence>
<dbReference type="GO" id="GO:0055085">
    <property type="term" value="P:transmembrane transport"/>
    <property type="evidence" value="ECO:0007669"/>
    <property type="project" value="InterPro"/>
</dbReference>
<reference evidence="6" key="1">
    <citation type="submission" date="2020-08" db="EMBL/GenBank/DDBJ databases">
        <title>Genome public.</title>
        <authorList>
            <person name="Liu C."/>
            <person name="Sun Q."/>
        </authorList>
    </citation>
    <scope>NUCLEOTIDE SEQUENCE</scope>
    <source>
        <strain evidence="6">NSJ-23</strain>
    </source>
</reference>
<dbReference type="NCBIfam" id="NF037995">
    <property type="entry name" value="TRAP_S1"/>
    <property type="match status" value="1"/>
</dbReference>
<sequence>MKKLFAFSLALAMAISLTACSNDSSSSGTNGADSSNTAEKSVTLHMGGGLTTTSPQYPALQAFAEAVEEESGGTIKISLDLSGALGSDREIIEGVMNGSVEMMHMADISIGSVITELGFVNLPYLFPTRESAEDHYLYGELGNIYRSVMAENGMTILGQLLEGDFRWISNSKHEIQAPSDLSGLKIRVVDSPMYVSFFENLGCNPVAMSVSEVAAALQQNVIDGQDNGPLNTYFYGFYDFQSYMTKTNHAYAANMLCINTDVYESLSENQQTILSEQAEIYTALAYEYQVAAIDGFCEEMEKAGMHIVETTEELSTFMKEASTKVWADESITGMFNQDAMAYINENLAG</sequence>
<dbReference type="InterPro" id="IPR004682">
    <property type="entry name" value="TRAP_DctP"/>
</dbReference>
<dbReference type="CDD" id="cd13603">
    <property type="entry name" value="PBP2_TRAP_Siap_TeaA_like"/>
    <property type="match status" value="1"/>
</dbReference>